<dbReference type="GO" id="GO:0005391">
    <property type="term" value="F:P-type sodium:potassium-exchanging transporter activity"/>
    <property type="evidence" value="ECO:0007669"/>
    <property type="project" value="TreeGrafter"/>
</dbReference>
<sequence>LVGDAADTALYNLCVDRCAVDIDAMRKNNPRLKVLPFNSSNKFMISANELVSVEASVPQGERTVLLIMKGAPDIVIQRCSSYKTNNDENLPLNNEMKQK</sequence>
<dbReference type="Pfam" id="PF13246">
    <property type="entry name" value="Cation_ATPase"/>
    <property type="match status" value="1"/>
</dbReference>
<dbReference type="GO" id="GO:0005886">
    <property type="term" value="C:plasma membrane"/>
    <property type="evidence" value="ECO:0007669"/>
    <property type="project" value="UniProtKB-SubCell"/>
</dbReference>
<dbReference type="GO" id="GO:1990573">
    <property type="term" value="P:potassium ion import across plasma membrane"/>
    <property type="evidence" value="ECO:0007669"/>
    <property type="project" value="TreeGrafter"/>
</dbReference>
<dbReference type="GO" id="GO:0000166">
    <property type="term" value="F:nucleotide binding"/>
    <property type="evidence" value="ECO:0007669"/>
    <property type="project" value="InterPro"/>
</dbReference>
<comment type="caution">
    <text evidence="3">The sequence shown here is derived from an EMBL/GenBank/DDBJ whole genome shotgun (WGS) entry which is preliminary data.</text>
</comment>
<reference evidence="3" key="1">
    <citation type="submission" date="2021-02" db="EMBL/GenBank/DDBJ databases">
        <authorList>
            <person name="Nowell W R."/>
        </authorList>
    </citation>
    <scope>NUCLEOTIDE SEQUENCE</scope>
</reference>
<gene>
    <name evidence="3" type="ORF">GIL414_LOCUS28630</name>
</gene>
<evidence type="ECO:0000256" key="2">
    <source>
        <dbReference type="ARBA" id="ARBA00022475"/>
    </source>
</evidence>
<evidence type="ECO:0000256" key="1">
    <source>
        <dbReference type="ARBA" id="ARBA00004651"/>
    </source>
</evidence>
<keyword evidence="2" id="KW-1003">Cell membrane</keyword>
<dbReference type="SUPFAM" id="SSF81660">
    <property type="entry name" value="Metal cation-transporting ATPase, ATP-binding domain N"/>
    <property type="match status" value="1"/>
</dbReference>
<evidence type="ECO:0000313" key="4">
    <source>
        <dbReference type="Proteomes" id="UP000681720"/>
    </source>
</evidence>
<name>A0A8S2UWU3_9BILA</name>
<dbReference type="AlphaFoldDB" id="A0A8S2UWU3"/>
<dbReference type="PANTHER" id="PTHR43294:SF21">
    <property type="entry name" value="CATION TRANSPORTING ATPASE"/>
    <property type="match status" value="1"/>
</dbReference>
<organism evidence="3 4">
    <name type="scientific">Rotaria magnacalcarata</name>
    <dbReference type="NCBI Taxonomy" id="392030"/>
    <lineage>
        <taxon>Eukaryota</taxon>
        <taxon>Metazoa</taxon>
        <taxon>Spiralia</taxon>
        <taxon>Gnathifera</taxon>
        <taxon>Rotifera</taxon>
        <taxon>Eurotatoria</taxon>
        <taxon>Bdelloidea</taxon>
        <taxon>Philodinida</taxon>
        <taxon>Philodinidae</taxon>
        <taxon>Rotaria</taxon>
    </lineage>
</organism>
<evidence type="ECO:0000313" key="3">
    <source>
        <dbReference type="EMBL" id="CAF4366174.1"/>
    </source>
</evidence>
<accession>A0A8S2UWU3</accession>
<dbReference type="GO" id="GO:0006883">
    <property type="term" value="P:intracellular sodium ion homeostasis"/>
    <property type="evidence" value="ECO:0007669"/>
    <property type="project" value="TreeGrafter"/>
</dbReference>
<dbReference type="Proteomes" id="UP000681720">
    <property type="component" value="Unassembled WGS sequence"/>
</dbReference>
<dbReference type="GO" id="GO:0030007">
    <property type="term" value="P:intracellular potassium ion homeostasis"/>
    <property type="evidence" value="ECO:0007669"/>
    <property type="project" value="TreeGrafter"/>
</dbReference>
<dbReference type="Gene3D" id="3.40.1110.10">
    <property type="entry name" value="Calcium-transporting ATPase, cytoplasmic domain N"/>
    <property type="match status" value="1"/>
</dbReference>
<keyword evidence="2" id="KW-0472">Membrane</keyword>
<proteinExistence type="predicted"/>
<dbReference type="InterPro" id="IPR050510">
    <property type="entry name" value="Cation_transp_ATPase_P-type"/>
</dbReference>
<dbReference type="GO" id="GO:1902600">
    <property type="term" value="P:proton transmembrane transport"/>
    <property type="evidence" value="ECO:0007669"/>
    <property type="project" value="TreeGrafter"/>
</dbReference>
<comment type="subcellular location">
    <subcellularLocation>
        <location evidence="1">Cell membrane</location>
        <topology evidence="1">Multi-pass membrane protein</topology>
    </subcellularLocation>
</comment>
<protein>
    <submittedName>
        <fullName evidence="3">Uncharacterized protein</fullName>
    </submittedName>
</protein>
<feature type="non-terminal residue" evidence="3">
    <location>
        <position position="1"/>
    </location>
</feature>
<dbReference type="PANTHER" id="PTHR43294">
    <property type="entry name" value="SODIUM/POTASSIUM-TRANSPORTING ATPASE SUBUNIT ALPHA"/>
    <property type="match status" value="1"/>
</dbReference>
<dbReference type="InterPro" id="IPR023299">
    <property type="entry name" value="ATPase_P-typ_cyto_dom_N"/>
</dbReference>
<dbReference type="EMBL" id="CAJOBJ010049346">
    <property type="protein sequence ID" value="CAF4366174.1"/>
    <property type="molecule type" value="Genomic_DNA"/>
</dbReference>
<dbReference type="GO" id="GO:0036376">
    <property type="term" value="P:sodium ion export across plasma membrane"/>
    <property type="evidence" value="ECO:0007669"/>
    <property type="project" value="TreeGrafter"/>
</dbReference>
<feature type="non-terminal residue" evidence="3">
    <location>
        <position position="99"/>
    </location>
</feature>